<dbReference type="EMBL" id="VOOR01000009">
    <property type="protein sequence ID" value="TXB65592.1"/>
    <property type="molecule type" value="Genomic_DNA"/>
</dbReference>
<dbReference type="Gene3D" id="3.50.50.60">
    <property type="entry name" value="FAD/NAD(P)-binding domain"/>
    <property type="match status" value="2"/>
</dbReference>
<evidence type="ECO:0000256" key="5">
    <source>
        <dbReference type="RuleBase" id="RU362075"/>
    </source>
</evidence>
<dbReference type="OrthoDB" id="9774675at2"/>
<protein>
    <submittedName>
        <fullName evidence="7">Phytoene desaturase</fullName>
    </submittedName>
</protein>
<evidence type="ECO:0000256" key="1">
    <source>
        <dbReference type="ARBA" id="ARBA00004829"/>
    </source>
</evidence>
<sequence length="489" mass="54295">MRIGVIGAGIAGLATAARLASLGHEVSVYEANSYPGGKLSAFWLEGYRFDAGPSLFTMPQYVDDLFRAAGEDPHVHFRYNRLDVVCHYFWEDGTRLHAHSDKEAFAAEVEQQLGVPAERVGAVLADSAHKYGVTGRIFLEKSLHKWSTWADAKVLKAMLQIPGLDLFTSMNRVNERLAKHPKLVQLFNRFATYNGSNPYKAPGLLNIIPHFEHEQGAYYPIGGMHAITEAVYELALRKGAAFHFGAPVREILVENGRAAGLRVGEEELPFDRVVSNMDVFFTYKKLLPNARQPKRILRQQKSTSALIFYWGIKRSFPELGLHNILFSEDYEKEFALLEAGAVSDDPTVYINISSKADPADAPAGHENWFTMINVPYNSGQDWDALISRCRAQVLAKVSRMLGTDVEPLIACEDVLEPRTIESRTQSHLGALYGTSSNNRMAAFMRHPNFSSRIRGLYFCGGSAHPGGGIPLCLLSAKIVEELMAEEMAS</sequence>
<dbReference type="PRINTS" id="PR00419">
    <property type="entry name" value="ADXRDTASE"/>
</dbReference>
<dbReference type="Proteomes" id="UP000321580">
    <property type="component" value="Unassembled WGS sequence"/>
</dbReference>
<dbReference type="InterPro" id="IPR014105">
    <property type="entry name" value="Carotenoid/retinoid_OxRdtase"/>
</dbReference>
<evidence type="ECO:0000256" key="4">
    <source>
        <dbReference type="ARBA" id="ARBA00023002"/>
    </source>
</evidence>
<organism evidence="7 8">
    <name type="scientific">Phaeodactylibacter luteus</name>
    <dbReference type="NCBI Taxonomy" id="1564516"/>
    <lineage>
        <taxon>Bacteria</taxon>
        <taxon>Pseudomonadati</taxon>
        <taxon>Bacteroidota</taxon>
        <taxon>Saprospiria</taxon>
        <taxon>Saprospirales</taxon>
        <taxon>Haliscomenobacteraceae</taxon>
        <taxon>Phaeodactylibacter</taxon>
    </lineage>
</organism>
<dbReference type="Pfam" id="PF01593">
    <property type="entry name" value="Amino_oxidase"/>
    <property type="match status" value="1"/>
</dbReference>
<evidence type="ECO:0000259" key="6">
    <source>
        <dbReference type="Pfam" id="PF01593"/>
    </source>
</evidence>
<dbReference type="AlphaFoldDB" id="A0A5C6RW49"/>
<comment type="caution">
    <text evidence="7">The sequence shown here is derived from an EMBL/GenBank/DDBJ whole genome shotgun (WGS) entry which is preliminary data.</text>
</comment>
<keyword evidence="4 5" id="KW-0560">Oxidoreductase</keyword>
<comment type="pathway">
    <text evidence="1 5">Carotenoid biosynthesis.</text>
</comment>
<dbReference type="InterPro" id="IPR054840">
    <property type="entry name" value="hydcarot_desat_CrtD"/>
</dbReference>
<dbReference type="GO" id="GO:0016491">
    <property type="term" value="F:oxidoreductase activity"/>
    <property type="evidence" value="ECO:0007669"/>
    <property type="project" value="UniProtKB-KW"/>
</dbReference>
<accession>A0A5C6RW49</accession>
<dbReference type="InterPro" id="IPR036188">
    <property type="entry name" value="FAD/NAD-bd_sf"/>
</dbReference>
<dbReference type="PANTHER" id="PTHR43734:SF7">
    <property type="entry name" value="4,4'-DIAPONEUROSPORENE OXYGENASE"/>
    <property type="match status" value="1"/>
</dbReference>
<evidence type="ECO:0000256" key="2">
    <source>
        <dbReference type="ARBA" id="ARBA00006046"/>
    </source>
</evidence>
<dbReference type="NCBIfam" id="NF042421">
    <property type="entry name" value="hydcarot_desat_CrtD"/>
    <property type="match status" value="1"/>
</dbReference>
<keyword evidence="3 5" id="KW-0125">Carotenoid biosynthesis</keyword>
<dbReference type="GO" id="GO:0016117">
    <property type="term" value="P:carotenoid biosynthetic process"/>
    <property type="evidence" value="ECO:0007669"/>
    <property type="project" value="UniProtKB-KW"/>
</dbReference>
<evidence type="ECO:0000256" key="3">
    <source>
        <dbReference type="ARBA" id="ARBA00022746"/>
    </source>
</evidence>
<dbReference type="RefSeq" id="WP_147166601.1">
    <property type="nucleotide sequence ID" value="NZ_VOOR01000009.1"/>
</dbReference>
<name>A0A5C6RW49_9BACT</name>
<evidence type="ECO:0000313" key="7">
    <source>
        <dbReference type="EMBL" id="TXB65592.1"/>
    </source>
</evidence>
<comment type="similarity">
    <text evidence="2 5">Belongs to the carotenoid/retinoid oxidoreductase family.</text>
</comment>
<feature type="domain" description="Amine oxidase" evidence="6">
    <location>
        <begin position="10"/>
        <end position="477"/>
    </location>
</feature>
<gene>
    <name evidence="7" type="primary">crtI</name>
    <name evidence="7" type="ORF">FRY97_06315</name>
</gene>
<dbReference type="NCBIfam" id="TIGR02734">
    <property type="entry name" value="crtI_fam"/>
    <property type="match status" value="1"/>
</dbReference>
<dbReference type="InterPro" id="IPR002937">
    <property type="entry name" value="Amino_oxidase"/>
</dbReference>
<keyword evidence="8" id="KW-1185">Reference proteome</keyword>
<proteinExistence type="inferred from homology"/>
<evidence type="ECO:0000313" key="8">
    <source>
        <dbReference type="Proteomes" id="UP000321580"/>
    </source>
</evidence>
<reference evidence="7 8" key="1">
    <citation type="submission" date="2019-08" db="EMBL/GenBank/DDBJ databases">
        <title>Genome of Phaeodactylibacter luteus.</title>
        <authorList>
            <person name="Bowman J.P."/>
        </authorList>
    </citation>
    <scope>NUCLEOTIDE SEQUENCE [LARGE SCALE GENOMIC DNA]</scope>
    <source>
        <strain evidence="7 8">KCTC 42180</strain>
    </source>
</reference>
<dbReference type="PANTHER" id="PTHR43734">
    <property type="entry name" value="PHYTOENE DESATURASE"/>
    <property type="match status" value="1"/>
</dbReference>
<dbReference type="SUPFAM" id="SSF51905">
    <property type="entry name" value="FAD/NAD(P)-binding domain"/>
    <property type="match status" value="1"/>
</dbReference>